<evidence type="ECO:0000313" key="3">
    <source>
        <dbReference type="Proteomes" id="UP000652219"/>
    </source>
</evidence>
<proteinExistence type="predicted"/>
<evidence type="ECO:0008006" key="4">
    <source>
        <dbReference type="Google" id="ProtNLM"/>
    </source>
</evidence>
<accession>A0A8H6IQV1</accession>
<evidence type="ECO:0000256" key="1">
    <source>
        <dbReference type="ARBA" id="ARBA00023002"/>
    </source>
</evidence>
<dbReference type="EMBL" id="WIGN01000489">
    <property type="protein sequence ID" value="KAF6790765.1"/>
    <property type="molecule type" value="Genomic_DNA"/>
</dbReference>
<evidence type="ECO:0000313" key="2">
    <source>
        <dbReference type="EMBL" id="KAF6790765.1"/>
    </source>
</evidence>
<sequence>MFLQTKTFQLSSPEMPSLQRVRQSNSKLKDGPPGLVVVMAGATSGIGEATCKALVRHTRRPTVYIVGRNRDRADATIAELQRSNPSATVRFIASDLTLLKNVDDVCRQITQKEAKINLLFTSTGFLSMKGRDETSEGLDKMFSLTYYSRLRFVAKLLPLLQAAADAKELARVVSVLGAGTEGKIFTDDLSLKNEANYNLRTCATQAISMTSLAFEHLAAAHPAISFVHVSPGVVRDTGIMSGMGRFAGPIFKFLTTLAAPFNISLRESAERHLCAATGVELGRGGGDVKAFRLAWNGEPAGANAAFERCMKNGTGKLVWDHTEQVFEEVCGKAD</sequence>
<dbReference type="AlphaFoldDB" id="A0A8H6IQV1"/>
<keyword evidence="1" id="KW-0560">Oxidoreductase</keyword>
<organism evidence="2 3">
    <name type="scientific">Colletotrichum sojae</name>
    <dbReference type="NCBI Taxonomy" id="2175907"/>
    <lineage>
        <taxon>Eukaryota</taxon>
        <taxon>Fungi</taxon>
        <taxon>Dikarya</taxon>
        <taxon>Ascomycota</taxon>
        <taxon>Pezizomycotina</taxon>
        <taxon>Sordariomycetes</taxon>
        <taxon>Hypocreomycetidae</taxon>
        <taxon>Glomerellales</taxon>
        <taxon>Glomerellaceae</taxon>
        <taxon>Colletotrichum</taxon>
        <taxon>Colletotrichum orchidearum species complex</taxon>
    </lineage>
</organism>
<dbReference type="GO" id="GO:0016491">
    <property type="term" value="F:oxidoreductase activity"/>
    <property type="evidence" value="ECO:0007669"/>
    <property type="project" value="UniProtKB-KW"/>
</dbReference>
<gene>
    <name evidence="2" type="ORF">CSOJ01_14457</name>
</gene>
<reference evidence="2 3" key="1">
    <citation type="journal article" date="2020" name="Phytopathology">
        <title>Genome Sequence Resources of Colletotrichum truncatum, C. plurivorum, C. musicola, and C. sojae: Four Species Pathogenic to Soybean (Glycine max).</title>
        <authorList>
            <person name="Rogerio F."/>
            <person name="Boufleur T.R."/>
            <person name="Ciampi-Guillardi M."/>
            <person name="Sukno S.A."/>
            <person name="Thon M.R."/>
            <person name="Massola Junior N.S."/>
            <person name="Baroncelli R."/>
        </authorList>
    </citation>
    <scope>NUCLEOTIDE SEQUENCE [LARGE SCALE GENOMIC DNA]</scope>
    <source>
        <strain evidence="2 3">LFN0009</strain>
    </source>
</reference>
<protein>
    <recommendedName>
        <fullName evidence="4">NAD(P)-binding protein</fullName>
    </recommendedName>
</protein>
<keyword evidence="3" id="KW-1185">Reference proteome</keyword>
<dbReference type="InterPro" id="IPR002347">
    <property type="entry name" value="SDR_fam"/>
</dbReference>
<dbReference type="PANTHER" id="PTHR47534">
    <property type="entry name" value="YALI0E05731P"/>
    <property type="match status" value="1"/>
</dbReference>
<dbReference type="Pfam" id="PF00106">
    <property type="entry name" value="adh_short"/>
    <property type="match status" value="1"/>
</dbReference>
<dbReference type="PANTHER" id="PTHR47534:SF2">
    <property type="entry name" value="KETOREDUCTASE (KR) DOMAIN-CONTAINING PROTEIN-RELATED"/>
    <property type="match status" value="1"/>
</dbReference>
<dbReference type="SUPFAM" id="SSF51735">
    <property type="entry name" value="NAD(P)-binding Rossmann-fold domains"/>
    <property type="match status" value="1"/>
</dbReference>
<dbReference type="Proteomes" id="UP000652219">
    <property type="component" value="Unassembled WGS sequence"/>
</dbReference>
<dbReference type="InterPro" id="IPR052228">
    <property type="entry name" value="Sec_Metab_Biosynth_Oxidored"/>
</dbReference>
<name>A0A8H6IQV1_9PEZI</name>
<dbReference type="InterPro" id="IPR036291">
    <property type="entry name" value="NAD(P)-bd_dom_sf"/>
</dbReference>
<dbReference type="Gene3D" id="3.40.50.720">
    <property type="entry name" value="NAD(P)-binding Rossmann-like Domain"/>
    <property type="match status" value="1"/>
</dbReference>
<comment type="caution">
    <text evidence="2">The sequence shown here is derived from an EMBL/GenBank/DDBJ whole genome shotgun (WGS) entry which is preliminary data.</text>
</comment>